<keyword evidence="5" id="KW-1185">Reference proteome</keyword>
<dbReference type="PANTHER" id="PTHR42856:SF1">
    <property type="entry name" value="ACYL-COENZYME A THIOESTERASE PAAI"/>
    <property type="match status" value="1"/>
</dbReference>
<evidence type="ECO:0000313" key="4">
    <source>
        <dbReference type="EMBL" id="TWE11332.1"/>
    </source>
</evidence>
<accession>A0A561E6V4</accession>
<dbReference type="PANTHER" id="PTHR42856">
    <property type="entry name" value="ACYL-COENZYME A THIOESTERASE PAAI"/>
    <property type="match status" value="1"/>
</dbReference>
<dbReference type="InterPro" id="IPR006683">
    <property type="entry name" value="Thioestr_dom"/>
</dbReference>
<dbReference type="InterPro" id="IPR011973">
    <property type="entry name" value="PaaD"/>
</dbReference>
<name>A0A561E6V4_9MICO</name>
<dbReference type="NCBIfam" id="TIGR00369">
    <property type="entry name" value="unchar_dom_1"/>
    <property type="match status" value="1"/>
</dbReference>
<dbReference type="InterPro" id="IPR052723">
    <property type="entry name" value="Acyl-CoA_thioesterase_PaaI"/>
</dbReference>
<dbReference type="Pfam" id="PF03061">
    <property type="entry name" value="4HBT"/>
    <property type="match status" value="1"/>
</dbReference>
<evidence type="ECO:0000259" key="3">
    <source>
        <dbReference type="Pfam" id="PF03061"/>
    </source>
</evidence>
<comment type="caution">
    <text evidence="4">The sequence shown here is derived from an EMBL/GenBank/DDBJ whole genome shotgun (WGS) entry which is preliminary data.</text>
</comment>
<reference evidence="4 5" key="1">
    <citation type="submission" date="2019-06" db="EMBL/GenBank/DDBJ databases">
        <title>Sequencing the genomes of 1000 actinobacteria strains.</title>
        <authorList>
            <person name="Klenk H.-P."/>
        </authorList>
    </citation>
    <scope>NUCLEOTIDE SEQUENCE [LARGE SCALE GENOMIC DNA]</scope>
    <source>
        <strain evidence="4 5">DSM 19560</strain>
    </source>
</reference>
<keyword evidence="1" id="KW-0378">Hydrolase</keyword>
<evidence type="ECO:0000256" key="2">
    <source>
        <dbReference type="SAM" id="MobiDB-lite"/>
    </source>
</evidence>
<sequence length="167" mass="17421">MSGELPAGRQLDQNPRVETGETAAWHDVAVSDLDHVMEMWAADRASAALGIELLDVGVSDDGLGRASTRMTIGPSQVNGHDIAHGGYLFTLADSTFALACNATGRTTVAAGASIDFVAAGRLGDTLTATATERASYGRSGITDVTVRRESDGALIAEFRGRSRALRS</sequence>
<evidence type="ECO:0000256" key="1">
    <source>
        <dbReference type="ARBA" id="ARBA00022801"/>
    </source>
</evidence>
<dbReference type="SUPFAM" id="SSF54637">
    <property type="entry name" value="Thioesterase/thiol ester dehydrase-isomerase"/>
    <property type="match status" value="1"/>
</dbReference>
<dbReference type="InterPro" id="IPR029069">
    <property type="entry name" value="HotDog_dom_sf"/>
</dbReference>
<dbReference type="CDD" id="cd03443">
    <property type="entry name" value="PaaI_thioesterase"/>
    <property type="match status" value="1"/>
</dbReference>
<feature type="domain" description="Thioesterase" evidence="3">
    <location>
        <begin position="82"/>
        <end position="152"/>
    </location>
</feature>
<dbReference type="Proteomes" id="UP000318297">
    <property type="component" value="Unassembled WGS sequence"/>
</dbReference>
<dbReference type="EMBL" id="VIVQ01000001">
    <property type="protein sequence ID" value="TWE11332.1"/>
    <property type="molecule type" value="Genomic_DNA"/>
</dbReference>
<feature type="region of interest" description="Disordered" evidence="2">
    <location>
        <begin position="1"/>
        <end position="22"/>
    </location>
</feature>
<proteinExistence type="predicted"/>
<protein>
    <submittedName>
        <fullName evidence="4">Acyl-CoA thioesterase</fullName>
    </submittedName>
</protein>
<evidence type="ECO:0000313" key="5">
    <source>
        <dbReference type="Proteomes" id="UP000318297"/>
    </source>
</evidence>
<dbReference type="NCBIfam" id="TIGR02286">
    <property type="entry name" value="PaaD"/>
    <property type="match status" value="1"/>
</dbReference>
<dbReference type="AlphaFoldDB" id="A0A561E6V4"/>
<organism evidence="4 5">
    <name type="scientific">Rudaeicoccus suwonensis</name>
    <dbReference type="NCBI Taxonomy" id="657409"/>
    <lineage>
        <taxon>Bacteria</taxon>
        <taxon>Bacillati</taxon>
        <taxon>Actinomycetota</taxon>
        <taxon>Actinomycetes</taxon>
        <taxon>Micrococcales</taxon>
        <taxon>Dermacoccaceae</taxon>
        <taxon>Rudaeicoccus</taxon>
    </lineage>
</organism>
<dbReference type="Gene3D" id="3.10.129.10">
    <property type="entry name" value="Hotdog Thioesterase"/>
    <property type="match status" value="1"/>
</dbReference>
<dbReference type="GO" id="GO:0016289">
    <property type="term" value="F:acyl-CoA hydrolase activity"/>
    <property type="evidence" value="ECO:0007669"/>
    <property type="project" value="TreeGrafter"/>
</dbReference>
<dbReference type="InterPro" id="IPR003736">
    <property type="entry name" value="PAAI_dom"/>
</dbReference>
<gene>
    <name evidence="4" type="ORF">BKA23_0094</name>
</gene>